<feature type="region of interest" description="Disordered" evidence="1">
    <location>
        <begin position="16"/>
        <end position="102"/>
    </location>
</feature>
<dbReference type="EMBL" id="KN848096">
    <property type="protein sequence ID" value="KIX93190.1"/>
    <property type="molecule type" value="Genomic_DNA"/>
</dbReference>
<dbReference type="AlphaFoldDB" id="A0A0D2GUH5"/>
<name>A0A0D2GUH5_9EURO</name>
<feature type="compositionally biased region" description="Basic and acidic residues" evidence="1">
    <location>
        <begin position="77"/>
        <end position="88"/>
    </location>
</feature>
<dbReference type="OrthoDB" id="3553547at2759"/>
<organism evidence="2 3">
    <name type="scientific">Fonsecaea multimorphosa CBS 102226</name>
    <dbReference type="NCBI Taxonomy" id="1442371"/>
    <lineage>
        <taxon>Eukaryota</taxon>
        <taxon>Fungi</taxon>
        <taxon>Dikarya</taxon>
        <taxon>Ascomycota</taxon>
        <taxon>Pezizomycotina</taxon>
        <taxon>Eurotiomycetes</taxon>
        <taxon>Chaetothyriomycetidae</taxon>
        <taxon>Chaetothyriales</taxon>
        <taxon>Herpotrichiellaceae</taxon>
        <taxon>Fonsecaea</taxon>
    </lineage>
</organism>
<gene>
    <name evidence="2" type="ORF">Z520_11044</name>
</gene>
<dbReference type="STRING" id="1442371.A0A0D2GUH5"/>
<proteinExistence type="predicted"/>
<dbReference type="GeneID" id="27716790"/>
<evidence type="ECO:0000313" key="3">
    <source>
        <dbReference type="Proteomes" id="UP000053411"/>
    </source>
</evidence>
<dbReference type="VEuPathDB" id="FungiDB:Z520_11044"/>
<evidence type="ECO:0000256" key="1">
    <source>
        <dbReference type="SAM" id="MobiDB-lite"/>
    </source>
</evidence>
<reference evidence="2 3" key="1">
    <citation type="submission" date="2015-01" db="EMBL/GenBank/DDBJ databases">
        <title>The Genome Sequence of Fonsecaea multimorphosa CBS 102226.</title>
        <authorList>
            <consortium name="The Broad Institute Genomics Platform"/>
            <person name="Cuomo C."/>
            <person name="de Hoog S."/>
            <person name="Gorbushina A."/>
            <person name="Stielow B."/>
            <person name="Teixiera M."/>
            <person name="Abouelleil A."/>
            <person name="Chapman S.B."/>
            <person name="Priest M."/>
            <person name="Young S.K."/>
            <person name="Wortman J."/>
            <person name="Nusbaum C."/>
            <person name="Birren B."/>
        </authorList>
    </citation>
    <scope>NUCLEOTIDE SEQUENCE [LARGE SCALE GENOMIC DNA]</scope>
    <source>
        <strain evidence="2 3">CBS 102226</strain>
    </source>
</reference>
<protein>
    <submittedName>
        <fullName evidence="2">Uncharacterized protein</fullName>
    </submittedName>
</protein>
<dbReference type="Proteomes" id="UP000053411">
    <property type="component" value="Unassembled WGS sequence"/>
</dbReference>
<keyword evidence="3" id="KW-1185">Reference proteome</keyword>
<sequence length="532" mass="59572">MHSALSFLTGGRQLKGRLFPWSKPAPKTDGFVPKKSPSVHLSRLSKHGREKWAYPAKPTEDVAGRDPGGLSSNSKASSDDVKEQRQEQEATGDGNGQQETALGDPRVIDCIATLQRQQDINAQVLAQVFELNAIRAPMFQQTEDVVDSLKELLHQVTDLTKSADLPDHLTAQLGDIQRKFDLFCKGPFASFRADEAKCAHLENDIIQSLFHSGRRLDRVLDTNADKPAVFPESETIMSLADEQEDLGDGPAERSPEDIQYLSTIGDRDMILELLSDLRGEQRQLLEEQKSRAHFGLSLDEDSLRFLDTFDHQEQVLLDELEYAELGLEALKQLMADDEALAISNEALEREPDEDQGAMRYLEREMLLSHPISLPSRRAMQSPLYQGILHRKIRLVDHLRGPDMIPVDPGDFVNVWLLQRLQSLPRLLGEYASLTETQYAEIEDDDLEDLFLEKWFNDSTAADFAKHRTFADQQSMQANLAESGNLEQRSLSAVPVRPTSIPLLRLGDSTTAKDIITQAMQAQGILSPPLSDT</sequence>
<dbReference type="RefSeq" id="XP_016627313.1">
    <property type="nucleotide sequence ID" value="XM_016781535.1"/>
</dbReference>
<accession>A0A0D2GUH5</accession>
<evidence type="ECO:0000313" key="2">
    <source>
        <dbReference type="EMBL" id="KIX93190.1"/>
    </source>
</evidence>